<keyword evidence="2" id="KW-1185">Reference proteome</keyword>
<organism evidence="1 2">
    <name type="scientific">Thioclava arctica</name>
    <dbReference type="NCBI Taxonomy" id="3238301"/>
    <lineage>
        <taxon>Bacteria</taxon>
        <taxon>Pseudomonadati</taxon>
        <taxon>Pseudomonadota</taxon>
        <taxon>Alphaproteobacteria</taxon>
        <taxon>Rhodobacterales</taxon>
        <taxon>Paracoccaceae</taxon>
        <taxon>Thioclava</taxon>
    </lineage>
</organism>
<dbReference type="EMBL" id="JBFRYC010000001">
    <property type="protein sequence ID" value="MEX1660126.1"/>
    <property type="molecule type" value="Genomic_DNA"/>
</dbReference>
<dbReference type="CDD" id="cd16440">
    <property type="entry name" value="beta_Kdo_transferase_KpsC_1"/>
    <property type="match status" value="1"/>
</dbReference>
<evidence type="ECO:0000313" key="1">
    <source>
        <dbReference type="EMBL" id="MEX1660126.1"/>
    </source>
</evidence>
<accession>A0ABV3TEM0</accession>
<evidence type="ECO:0000313" key="2">
    <source>
        <dbReference type="Proteomes" id="UP001557465"/>
    </source>
</evidence>
<protein>
    <submittedName>
        <fullName evidence="1">Capsular polysaccharide biosynthesis protein</fullName>
    </submittedName>
</protein>
<proteinExistence type="predicted"/>
<gene>
    <name evidence="1" type="ORF">AB4874_00475</name>
</gene>
<dbReference type="Pfam" id="PF05159">
    <property type="entry name" value="Capsule_synth"/>
    <property type="match status" value="4"/>
</dbReference>
<comment type="caution">
    <text evidence="1">The sequence shown here is derived from an EMBL/GenBank/DDBJ whole genome shotgun (WGS) entry which is preliminary data.</text>
</comment>
<sequence length="671" mass="74459">MSAFQERRAAGSHSRRLFFYNGGLLRQKRLRAILRASGYQLRVGLPKPDDQVMVWGRSPFAARGEAVAAKYGAGLIRLEDAFLRSIHPGRAGEAPLGVLIDPDGVHFDSATPSRMERLLASEPLDDTAILQRARDGMARIKALNLSKYNNFDPDLPAPEPGYVLVIDQTRGDASITHGRGNAAMFREMLAVARIENPTVPIIIKTHPESRDGHRLGHFDAQSGDANTQICDAPISPWALLEGAIAVYTVSSLMGYEAILAGHKPRVFGQPFYAGWGLTLDENPVARRERKLTRAQIFAVSHILAPTWFDPCRGQICSFEAAVDHLEAEVRAWREDRNGYVMGSMSLWKRAHLRQFFGRYGRVHFGPHRDPVRPYLCWASRQSDAQADNVINLEDGFLRSRGLGADLIAPISLIRDRAGIYYDPSKPSDLEALIAQEPPPGERMRTERLIAYLRDMKLSKYNLGGDVPDLPEGHRILVPGQVEDDASIRLGAGEVCTNAMLLAKVRAKNPDAIVLFKPHPDVEAGLRLGHLSDEEALKYADLVLHKSDPIALIDAVDEVWTMTSLLGFEALLRGKRVTTTGAPFYAGWGLTRDLGVVPDRRKARPDMVQLVHAALIAYPRYRDPISGLPCPVEVAVERLASGRLPRPGSFNRSIAKLQGVFASYAWVWRRQR</sequence>
<dbReference type="Proteomes" id="UP001557465">
    <property type="component" value="Unassembled WGS sequence"/>
</dbReference>
<name>A0ABV3TEM0_9RHOB</name>
<reference evidence="1 2" key="1">
    <citation type="journal article" date="2011" name="Int. J. Syst. Evol. Microbiol.">
        <title>Zhongshania antarctica gen. nov., sp. nov. and Zhongshania guokunii sp. nov., gammaproteobacteria respectively isolated from coastal attached (fast) ice and surface seawater of the Antarctic.</title>
        <authorList>
            <person name="Li H.J."/>
            <person name="Zhang X.Y."/>
            <person name="Chen C.X."/>
            <person name="Zhang Y.J."/>
            <person name="Gao Z.M."/>
            <person name="Yu Y."/>
            <person name="Chen X.L."/>
            <person name="Chen B."/>
            <person name="Zhang Y.Z."/>
        </authorList>
    </citation>
    <scope>NUCLEOTIDE SEQUENCE [LARGE SCALE GENOMIC DNA]</scope>
    <source>
        <strain evidence="1 2">15-R06ZXC-3</strain>
    </source>
</reference>
<dbReference type="CDD" id="cd16439">
    <property type="entry name" value="beta_Kdo_transferase_KpsC_2"/>
    <property type="match status" value="1"/>
</dbReference>
<dbReference type="RefSeq" id="WP_368390542.1">
    <property type="nucleotide sequence ID" value="NZ_JBFRYC010000001.1"/>
</dbReference>
<dbReference type="InterPro" id="IPR007833">
    <property type="entry name" value="Capsule_polysaccharide_synth"/>
</dbReference>